<feature type="domain" description="HTH luxR-type" evidence="3">
    <location>
        <begin position="140"/>
        <end position="203"/>
    </location>
</feature>
<keyword evidence="2" id="KW-0597">Phosphoprotein</keyword>
<sequence length="208" mass="23645">MKILIIGSQFFVRAGLIQVLTGFSDELAIYEAPTFAIAQEYLHHQSDYNLIFLDMDIPDVEIRPCLQTLKKLSPSAHIVLLSWPRPLSEIRQALSNGVRSYLPKDANAEEAKQAVRLLLQNDRYLPEESRLSDANTRQGPVEHFLSPRQLEIMQLLAQGLSNKEIATILGITEGTIRVHLSAIFKAIRVSNRTEATLWYLLRQKRLVN</sequence>
<feature type="domain" description="Response regulatory" evidence="4">
    <location>
        <begin position="2"/>
        <end position="119"/>
    </location>
</feature>
<dbReference type="Gene3D" id="1.10.10.10">
    <property type="entry name" value="Winged helix-like DNA-binding domain superfamily/Winged helix DNA-binding domain"/>
    <property type="match status" value="1"/>
</dbReference>
<feature type="modified residue" description="4-aspartylphosphate" evidence="2">
    <location>
        <position position="54"/>
    </location>
</feature>
<dbReference type="Proteomes" id="UP000199626">
    <property type="component" value="Unassembled WGS sequence"/>
</dbReference>
<dbReference type="RefSeq" id="WP_092593221.1">
    <property type="nucleotide sequence ID" value="NZ_FMXN01000007.1"/>
</dbReference>
<evidence type="ECO:0000256" key="2">
    <source>
        <dbReference type="PROSITE-ProRule" id="PRU00169"/>
    </source>
</evidence>
<evidence type="ECO:0000313" key="6">
    <source>
        <dbReference type="Proteomes" id="UP000199626"/>
    </source>
</evidence>
<gene>
    <name evidence="5" type="ORF">SAMN02927930_01467</name>
</gene>
<dbReference type="InterPro" id="IPR036388">
    <property type="entry name" value="WH-like_DNA-bd_sf"/>
</dbReference>
<keyword evidence="1" id="KW-0238">DNA-binding</keyword>
<evidence type="ECO:0000256" key="1">
    <source>
        <dbReference type="ARBA" id="ARBA00023125"/>
    </source>
</evidence>
<dbReference type="PROSITE" id="PS50043">
    <property type="entry name" value="HTH_LUXR_2"/>
    <property type="match status" value="1"/>
</dbReference>
<dbReference type="AlphaFoldDB" id="A0A1G6CYW8"/>
<dbReference type="SUPFAM" id="SSF52172">
    <property type="entry name" value="CheY-like"/>
    <property type="match status" value="1"/>
</dbReference>
<protein>
    <submittedName>
        <fullName evidence="5">Two component transcriptional regulator, LuxR family</fullName>
    </submittedName>
</protein>
<keyword evidence="6" id="KW-1185">Reference proteome</keyword>
<name>A0A1G6CYW8_9GAMM</name>
<dbReference type="PANTHER" id="PTHR45566">
    <property type="entry name" value="HTH-TYPE TRANSCRIPTIONAL REGULATOR YHJB-RELATED"/>
    <property type="match status" value="1"/>
</dbReference>
<dbReference type="Gene3D" id="3.40.50.2300">
    <property type="match status" value="1"/>
</dbReference>
<dbReference type="InterPro" id="IPR051015">
    <property type="entry name" value="EvgA-like"/>
</dbReference>
<dbReference type="Pfam" id="PF00072">
    <property type="entry name" value="Response_reg"/>
    <property type="match status" value="1"/>
</dbReference>
<accession>A0A1G6CYW8</accession>
<evidence type="ECO:0000259" key="4">
    <source>
        <dbReference type="PROSITE" id="PS50110"/>
    </source>
</evidence>
<dbReference type="InterPro" id="IPR016032">
    <property type="entry name" value="Sig_transdc_resp-reg_C-effctor"/>
</dbReference>
<dbReference type="GO" id="GO:0003677">
    <property type="term" value="F:DNA binding"/>
    <property type="evidence" value="ECO:0007669"/>
    <property type="project" value="UniProtKB-KW"/>
</dbReference>
<dbReference type="OrthoDB" id="9814495at2"/>
<organism evidence="5 6">
    <name type="scientific">Pseudidiomarina indica</name>
    <dbReference type="NCBI Taxonomy" id="1159017"/>
    <lineage>
        <taxon>Bacteria</taxon>
        <taxon>Pseudomonadati</taxon>
        <taxon>Pseudomonadota</taxon>
        <taxon>Gammaproteobacteria</taxon>
        <taxon>Alteromonadales</taxon>
        <taxon>Idiomarinaceae</taxon>
        <taxon>Pseudidiomarina</taxon>
    </lineage>
</organism>
<dbReference type="SUPFAM" id="SSF46894">
    <property type="entry name" value="C-terminal effector domain of the bipartite response regulators"/>
    <property type="match status" value="1"/>
</dbReference>
<dbReference type="InterPro" id="IPR011006">
    <property type="entry name" value="CheY-like_superfamily"/>
</dbReference>
<dbReference type="GO" id="GO:0000160">
    <property type="term" value="P:phosphorelay signal transduction system"/>
    <property type="evidence" value="ECO:0007669"/>
    <property type="project" value="InterPro"/>
</dbReference>
<dbReference type="InterPro" id="IPR001789">
    <property type="entry name" value="Sig_transdc_resp-reg_receiver"/>
</dbReference>
<dbReference type="PANTHER" id="PTHR45566:SF2">
    <property type="entry name" value="NARL SUBFAMILY"/>
    <property type="match status" value="1"/>
</dbReference>
<evidence type="ECO:0000313" key="5">
    <source>
        <dbReference type="EMBL" id="SDB38011.1"/>
    </source>
</evidence>
<dbReference type="SMART" id="SM00448">
    <property type="entry name" value="REC"/>
    <property type="match status" value="1"/>
</dbReference>
<proteinExistence type="predicted"/>
<dbReference type="STRING" id="1159017.SAMN02927930_01467"/>
<evidence type="ECO:0000259" key="3">
    <source>
        <dbReference type="PROSITE" id="PS50043"/>
    </source>
</evidence>
<dbReference type="PRINTS" id="PR00038">
    <property type="entry name" value="HTHLUXR"/>
</dbReference>
<dbReference type="PROSITE" id="PS50110">
    <property type="entry name" value="RESPONSE_REGULATORY"/>
    <property type="match status" value="1"/>
</dbReference>
<dbReference type="GO" id="GO:0006355">
    <property type="term" value="P:regulation of DNA-templated transcription"/>
    <property type="evidence" value="ECO:0007669"/>
    <property type="project" value="InterPro"/>
</dbReference>
<dbReference type="EMBL" id="FMXN01000007">
    <property type="protein sequence ID" value="SDB38011.1"/>
    <property type="molecule type" value="Genomic_DNA"/>
</dbReference>
<dbReference type="SMART" id="SM00421">
    <property type="entry name" value="HTH_LUXR"/>
    <property type="match status" value="1"/>
</dbReference>
<dbReference type="CDD" id="cd06170">
    <property type="entry name" value="LuxR_C_like"/>
    <property type="match status" value="1"/>
</dbReference>
<dbReference type="InterPro" id="IPR000792">
    <property type="entry name" value="Tscrpt_reg_LuxR_C"/>
</dbReference>
<dbReference type="Pfam" id="PF00196">
    <property type="entry name" value="GerE"/>
    <property type="match status" value="1"/>
</dbReference>
<reference evidence="6" key="1">
    <citation type="submission" date="2016-10" db="EMBL/GenBank/DDBJ databases">
        <authorList>
            <person name="Varghese N."/>
            <person name="Submissions S."/>
        </authorList>
    </citation>
    <scope>NUCLEOTIDE SEQUENCE [LARGE SCALE GENOMIC DNA]</scope>
    <source>
        <strain evidence="6">CGMCC 1.10824</strain>
    </source>
</reference>